<dbReference type="RefSeq" id="WP_103915334.1">
    <property type="nucleotide sequence ID" value="NZ_FNUV01000002.1"/>
</dbReference>
<feature type="signal peptide" evidence="1">
    <location>
        <begin position="1"/>
        <end position="20"/>
    </location>
</feature>
<protein>
    <submittedName>
        <fullName evidence="2">Uncharacterized protein</fullName>
    </submittedName>
</protein>
<evidence type="ECO:0000313" key="2">
    <source>
        <dbReference type="EMBL" id="SEF61653.1"/>
    </source>
</evidence>
<dbReference type="AlphaFoldDB" id="A0A1H5TFX0"/>
<proteinExistence type="predicted"/>
<dbReference type="Proteomes" id="UP000236735">
    <property type="component" value="Unassembled WGS sequence"/>
</dbReference>
<name>A0A1H5TFX0_XYLRU</name>
<dbReference type="EMBL" id="FNUV01000002">
    <property type="protein sequence ID" value="SEF61653.1"/>
    <property type="molecule type" value="Genomic_DNA"/>
</dbReference>
<keyword evidence="1" id="KW-0732">Signal</keyword>
<evidence type="ECO:0000256" key="1">
    <source>
        <dbReference type="SAM" id="SignalP"/>
    </source>
</evidence>
<organism evidence="2 3">
    <name type="scientific">Xylanibacter ruminicola</name>
    <name type="common">Prevotella ruminicola</name>
    <dbReference type="NCBI Taxonomy" id="839"/>
    <lineage>
        <taxon>Bacteria</taxon>
        <taxon>Pseudomonadati</taxon>
        <taxon>Bacteroidota</taxon>
        <taxon>Bacteroidia</taxon>
        <taxon>Bacteroidales</taxon>
        <taxon>Prevotellaceae</taxon>
        <taxon>Xylanibacter</taxon>
    </lineage>
</organism>
<sequence length="64" mass="6849">MKKLLLSLVIFLGVVSTSMASPVAGVPSPNIQEVTNVQKNGKQKVIVVYNPDGTIKDIIVIKSK</sequence>
<accession>A0A1H5TFX0</accession>
<gene>
    <name evidence="2" type="ORF">SAMN05216354_1039</name>
</gene>
<feature type="chain" id="PRO_5009285037" evidence="1">
    <location>
        <begin position="21"/>
        <end position="64"/>
    </location>
</feature>
<evidence type="ECO:0000313" key="3">
    <source>
        <dbReference type="Proteomes" id="UP000236735"/>
    </source>
</evidence>
<reference evidence="2 3" key="1">
    <citation type="submission" date="2016-10" db="EMBL/GenBank/DDBJ databases">
        <authorList>
            <person name="de Groot N.N."/>
        </authorList>
    </citation>
    <scope>NUCLEOTIDE SEQUENCE [LARGE SCALE GENOMIC DNA]</scope>
    <source>
        <strain evidence="2 3">AR32</strain>
    </source>
</reference>